<feature type="region of interest" description="Disordered" evidence="1">
    <location>
        <begin position="71"/>
        <end position="95"/>
    </location>
</feature>
<dbReference type="EMBL" id="LBMM01013217">
    <property type="protein sequence ID" value="KMQ85758.1"/>
    <property type="molecule type" value="Genomic_DNA"/>
</dbReference>
<dbReference type="Proteomes" id="UP000036403">
    <property type="component" value="Unassembled WGS sequence"/>
</dbReference>
<protein>
    <submittedName>
        <fullName evidence="2">Metalloproteinase inhibitor 3</fullName>
    </submittedName>
</protein>
<accession>A0A0J7K5K4</accession>
<name>A0A0J7K5K4_LASNI</name>
<reference evidence="2 3" key="1">
    <citation type="submission" date="2015-04" db="EMBL/GenBank/DDBJ databases">
        <title>Lasius niger genome sequencing.</title>
        <authorList>
            <person name="Konorov E.A."/>
            <person name="Nikitin M.A."/>
            <person name="Kirill M.V."/>
            <person name="Chang P."/>
        </authorList>
    </citation>
    <scope>NUCLEOTIDE SEQUENCE [LARGE SCALE GENOMIC DNA]</scope>
    <source>
        <tissue evidence="2">Whole</tissue>
    </source>
</reference>
<organism evidence="2 3">
    <name type="scientific">Lasius niger</name>
    <name type="common">Black garden ant</name>
    <dbReference type="NCBI Taxonomy" id="67767"/>
    <lineage>
        <taxon>Eukaryota</taxon>
        <taxon>Metazoa</taxon>
        <taxon>Ecdysozoa</taxon>
        <taxon>Arthropoda</taxon>
        <taxon>Hexapoda</taxon>
        <taxon>Insecta</taxon>
        <taxon>Pterygota</taxon>
        <taxon>Neoptera</taxon>
        <taxon>Endopterygota</taxon>
        <taxon>Hymenoptera</taxon>
        <taxon>Apocrita</taxon>
        <taxon>Aculeata</taxon>
        <taxon>Formicoidea</taxon>
        <taxon>Formicidae</taxon>
        <taxon>Formicinae</taxon>
        <taxon>Lasius</taxon>
        <taxon>Lasius</taxon>
    </lineage>
</organism>
<proteinExistence type="predicted"/>
<gene>
    <name evidence="2" type="ORF">RF55_15499</name>
</gene>
<dbReference type="PaxDb" id="67767-A0A0J7K5K4"/>
<keyword evidence="3" id="KW-1185">Reference proteome</keyword>
<evidence type="ECO:0000313" key="3">
    <source>
        <dbReference type="Proteomes" id="UP000036403"/>
    </source>
</evidence>
<sequence>MSPIMMKVEKKIIEMAVRPRKIFASAGKALAKSEEIEAASHFHPKEKIGLEYEQGMNAKIACNAPNCTSDGDTKGGHDPCHAPLHGSCARDKNKV</sequence>
<feature type="compositionally biased region" description="Basic and acidic residues" evidence="1">
    <location>
        <begin position="71"/>
        <end position="80"/>
    </location>
</feature>
<comment type="caution">
    <text evidence="2">The sequence shown here is derived from an EMBL/GenBank/DDBJ whole genome shotgun (WGS) entry which is preliminary data.</text>
</comment>
<dbReference type="AlphaFoldDB" id="A0A0J7K5K4"/>
<evidence type="ECO:0000313" key="2">
    <source>
        <dbReference type="EMBL" id="KMQ85758.1"/>
    </source>
</evidence>
<evidence type="ECO:0000256" key="1">
    <source>
        <dbReference type="SAM" id="MobiDB-lite"/>
    </source>
</evidence>